<dbReference type="AlphaFoldDB" id="A0A7R8H123"/>
<feature type="region of interest" description="Disordered" evidence="1">
    <location>
        <begin position="246"/>
        <end position="270"/>
    </location>
</feature>
<evidence type="ECO:0000313" key="4">
    <source>
        <dbReference type="Proteomes" id="UP000675881"/>
    </source>
</evidence>
<feature type="transmembrane region" description="Helical" evidence="2">
    <location>
        <begin position="180"/>
        <end position="197"/>
    </location>
</feature>
<proteinExistence type="predicted"/>
<keyword evidence="2" id="KW-1133">Transmembrane helix</keyword>
<evidence type="ECO:0000256" key="2">
    <source>
        <dbReference type="SAM" id="Phobius"/>
    </source>
</evidence>
<organism evidence="3 4">
    <name type="scientific">Lepeophtheirus salmonis</name>
    <name type="common">Salmon louse</name>
    <name type="synonym">Caligus salmonis</name>
    <dbReference type="NCBI Taxonomy" id="72036"/>
    <lineage>
        <taxon>Eukaryota</taxon>
        <taxon>Metazoa</taxon>
        <taxon>Ecdysozoa</taxon>
        <taxon>Arthropoda</taxon>
        <taxon>Crustacea</taxon>
        <taxon>Multicrustacea</taxon>
        <taxon>Hexanauplia</taxon>
        <taxon>Copepoda</taxon>
        <taxon>Siphonostomatoida</taxon>
        <taxon>Caligidae</taxon>
        <taxon>Lepeophtheirus</taxon>
    </lineage>
</organism>
<accession>A0A7R8H123</accession>
<feature type="transmembrane region" description="Helical" evidence="2">
    <location>
        <begin position="279"/>
        <end position="301"/>
    </location>
</feature>
<dbReference type="OrthoDB" id="10556239at2759"/>
<evidence type="ECO:0000256" key="1">
    <source>
        <dbReference type="SAM" id="MobiDB-lite"/>
    </source>
</evidence>
<feature type="compositionally biased region" description="Acidic residues" evidence="1">
    <location>
        <begin position="257"/>
        <end position="269"/>
    </location>
</feature>
<feature type="transmembrane region" description="Helical" evidence="2">
    <location>
        <begin position="354"/>
        <end position="380"/>
    </location>
</feature>
<feature type="transmembrane region" description="Helical" evidence="2">
    <location>
        <begin position="12"/>
        <end position="35"/>
    </location>
</feature>
<feature type="compositionally biased region" description="Basic and acidic residues" evidence="1">
    <location>
        <begin position="247"/>
        <end position="256"/>
    </location>
</feature>
<feature type="transmembrane region" description="Helical" evidence="2">
    <location>
        <begin position="129"/>
        <end position="146"/>
    </location>
</feature>
<dbReference type="Proteomes" id="UP000675881">
    <property type="component" value="Chromosome 11"/>
</dbReference>
<reference evidence="3" key="1">
    <citation type="submission" date="2021-02" db="EMBL/GenBank/DDBJ databases">
        <authorList>
            <person name="Bekaert M."/>
        </authorList>
    </citation>
    <scope>NUCLEOTIDE SEQUENCE</scope>
    <source>
        <strain evidence="3">IoA-00</strain>
    </source>
</reference>
<keyword evidence="4" id="KW-1185">Reference proteome</keyword>
<name>A0A7R8H123_LEPSM</name>
<protein>
    <submittedName>
        <fullName evidence="3">(salmon louse) hypothetical protein</fullName>
    </submittedName>
</protein>
<feature type="transmembrane region" description="Helical" evidence="2">
    <location>
        <begin position="47"/>
        <end position="67"/>
    </location>
</feature>
<keyword evidence="2" id="KW-0472">Membrane</keyword>
<sequence length="387" mass="43754">MTRIDRSVCIAKLRLIVGGLIFGLWNNVGTVINAITLSKKGHHSMSALTIFWLFFPGIITSGAYLIIRICKYKSEGGSLSLPGLILRVSLLLFCYPILPFTYCILSIWSDRYVSTYKFLKLLEGFMDDGPQFVLKLIIVTLYEIGLGREKGDIIFLLSMFTSFGSIVFYGIRFNEPFTKWYIKLFLLLPILIIPAGYNNVKEYYQKPGQPLGESLVGAGISNKSSSDDNHTPESATLFLQFSISSPSEDRYQRPEENLENDGTADNENDDGSRNMKSGLFLLIHNFADVFLLFSATIYLYFSKKLSETSLDALILPQFLCIIPGFFFVLARAVLYKDLRSRCCDEAYGYKFWKILVGFLSVGFTVIGYASLVPASLWTIIWKLVDYL</sequence>
<feature type="transmembrane region" description="Helical" evidence="2">
    <location>
        <begin position="313"/>
        <end position="334"/>
    </location>
</feature>
<feature type="transmembrane region" description="Helical" evidence="2">
    <location>
        <begin position="88"/>
        <end position="109"/>
    </location>
</feature>
<keyword evidence="2" id="KW-0812">Transmembrane</keyword>
<evidence type="ECO:0000313" key="3">
    <source>
        <dbReference type="EMBL" id="CAF2800720.1"/>
    </source>
</evidence>
<feature type="transmembrane region" description="Helical" evidence="2">
    <location>
        <begin position="153"/>
        <end position="174"/>
    </location>
</feature>
<gene>
    <name evidence="3" type="ORF">LSAA_2864</name>
</gene>
<dbReference type="EMBL" id="HG994590">
    <property type="protein sequence ID" value="CAF2800720.1"/>
    <property type="molecule type" value="Genomic_DNA"/>
</dbReference>